<dbReference type="Proteomes" id="UP000280935">
    <property type="component" value="Unassembled WGS sequence"/>
</dbReference>
<evidence type="ECO:0000256" key="7">
    <source>
        <dbReference type="ARBA" id="ARBA00023315"/>
    </source>
</evidence>
<dbReference type="GO" id="GO:0005886">
    <property type="term" value="C:plasma membrane"/>
    <property type="evidence" value="ECO:0007669"/>
    <property type="project" value="UniProtKB-SubCell"/>
</dbReference>
<dbReference type="InterPro" id="IPR036526">
    <property type="entry name" value="C-N_Hydrolase_sf"/>
</dbReference>
<comment type="catalytic activity">
    <reaction evidence="8">
        <text>N-terminal S-1,2-diacyl-sn-glyceryl-L-cysteinyl-[lipoprotein] + a glycerophospholipid = N-acyl-S-1,2-diacyl-sn-glyceryl-L-cysteinyl-[lipoprotein] + a 2-acyl-sn-glycero-3-phospholipid + H(+)</text>
        <dbReference type="Rhea" id="RHEA:48228"/>
        <dbReference type="Rhea" id="RHEA-COMP:14681"/>
        <dbReference type="Rhea" id="RHEA-COMP:14684"/>
        <dbReference type="ChEBI" id="CHEBI:15378"/>
        <dbReference type="ChEBI" id="CHEBI:136912"/>
        <dbReference type="ChEBI" id="CHEBI:140656"/>
        <dbReference type="ChEBI" id="CHEBI:140657"/>
        <dbReference type="ChEBI" id="CHEBI:140660"/>
        <dbReference type="EC" id="2.3.1.269"/>
    </reaction>
</comment>
<feature type="transmembrane region" description="Helical" evidence="8">
    <location>
        <begin position="49"/>
        <end position="66"/>
    </location>
</feature>
<gene>
    <name evidence="8 10" type="primary">lnt</name>
    <name evidence="10" type="ORF">EII35_01855</name>
</gene>
<name>A0A3P1WZ13_9ACTN</name>
<keyword evidence="2 8" id="KW-1003">Cell membrane</keyword>
<comment type="subcellular location">
    <subcellularLocation>
        <location evidence="1 8">Cell membrane</location>
        <topology evidence="1 8">Multi-pass membrane protein</topology>
    </subcellularLocation>
</comment>
<protein>
    <recommendedName>
        <fullName evidence="8">Apolipoprotein N-acyltransferase</fullName>
        <shortName evidence="8">ALP N-acyltransferase</shortName>
        <ecNumber evidence="8">2.3.1.269</ecNumber>
    </recommendedName>
</protein>
<sequence length="502" mass="54396">MRRIPLALLAGACLALSFQPWNLWFLAIPGVALLTWVVTDLSPAASFGHGFLAGLVLNYLAIWWVSAQAGPAIHALVVVMACWVGLAATLTNVLLRLRAPDLWVPTAWVLVEFGAGTFPFKGFPWLRLGHTVIDQPLAGWLPIIATPGTTWLVAFLGCLLLRLITSPRRLRPALVGAAVVLVGGLLTLRPIPPADQQVTVGMVQGNVALDLDTGFIAATGATPNHLSETVFLLAEARTRGAELDFVVWAENSTDRDPLLDETTRRQVEWSVRLAEVPVLVGAVMVGPEPRTRQTVSLWWTPAEGITDRYAKRNLAPFGEWVPYRDLIEPLFPDVKRAGAQSIPGEEPGVMKVSTPRHGELRVGTAICYELAYDQTMSELVWHGAEVLVSQSTTHNFTGTAEPHQQMAINRVRAAELGREFVATTLNGHSGLIDSRGRVHEPTVEGTAAHRILTLPVRDDITPAAVIGIPIQAFCALASIGGALLGARRSSNLDKPSTRKDHR</sequence>
<proteinExistence type="inferred from homology"/>
<dbReference type="EMBL" id="RQYT01000002">
    <property type="protein sequence ID" value="RRD51168.1"/>
    <property type="molecule type" value="Genomic_DNA"/>
</dbReference>
<dbReference type="EC" id="2.3.1.269" evidence="8"/>
<comment type="similarity">
    <text evidence="8">Belongs to the CN hydrolase family. Apolipoprotein N-acyltransferase subfamily.</text>
</comment>
<keyword evidence="3 8" id="KW-0808">Transferase</keyword>
<dbReference type="GO" id="GO:0016410">
    <property type="term" value="F:N-acyltransferase activity"/>
    <property type="evidence" value="ECO:0007669"/>
    <property type="project" value="UniProtKB-UniRule"/>
</dbReference>
<evidence type="ECO:0000256" key="4">
    <source>
        <dbReference type="ARBA" id="ARBA00022692"/>
    </source>
</evidence>
<dbReference type="CDD" id="cd07571">
    <property type="entry name" value="ALP_N-acyl_transferase"/>
    <property type="match status" value="1"/>
</dbReference>
<dbReference type="Pfam" id="PF20154">
    <property type="entry name" value="LNT_N"/>
    <property type="match status" value="1"/>
</dbReference>
<organism evidence="10 11">
    <name type="scientific">Arachnia propionica</name>
    <dbReference type="NCBI Taxonomy" id="1750"/>
    <lineage>
        <taxon>Bacteria</taxon>
        <taxon>Bacillati</taxon>
        <taxon>Actinomycetota</taxon>
        <taxon>Actinomycetes</taxon>
        <taxon>Propionibacteriales</taxon>
        <taxon>Propionibacteriaceae</taxon>
        <taxon>Arachnia</taxon>
    </lineage>
</organism>
<keyword evidence="5 8" id="KW-1133">Transmembrane helix</keyword>
<feature type="transmembrane region" description="Helical" evidence="8">
    <location>
        <begin position="72"/>
        <end position="95"/>
    </location>
</feature>
<evidence type="ECO:0000256" key="5">
    <source>
        <dbReference type="ARBA" id="ARBA00022989"/>
    </source>
</evidence>
<evidence type="ECO:0000259" key="9">
    <source>
        <dbReference type="PROSITE" id="PS50263"/>
    </source>
</evidence>
<dbReference type="RefSeq" id="WP_125226760.1">
    <property type="nucleotide sequence ID" value="NZ_RQYT01000002.1"/>
</dbReference>
<dbReference type="OrthoDB" id="9804277at2"/>
<dbReference type="PROSITE" id="PS50263">
    <property type="entry name" value="CN_HYDROLASE"/>
    <property type="match status" value="1"/>
</dbReference>
<keyword evidence="7 8" id="KW-0012">Acyltransferase</keyword>
<dbReference type="InterPro" id="IPR045378">
    <property type="entry name" value="LNT_N"/>
</dbReference>
<dbReference type="NCBIfam" id="TIGR00546">
    <property type="entry name" value="lnt"/>
    <property type="match status" value="1"/>
</dbReference>
<feature type="transmembrane region" description="Helical" evidence="8">
    <location>
        <begin position="140"/>
        <end position="161"/>
    </location>
</feature>
<dbReference type="UniPathway" id="UPA00666"/>
<dbReference type="InterPro" id="IPR003010">
    <property type="entry name" value="C-N_Hydrolase"/>
</dbReference>
<feature type="domain" description="CN hydrolase" evidence="9">
    <location>
        <begin position="198"/>
        <end position="456"/>
    </location>
</feature>
<keyword evidence="10" id="KW-0449">Lipoprotein</keyword>
<keyword evidence="6 8" id="KW-0472">Membrane</keyword>
<feature type="transmembrane region" description="Helical" evidence="8">
    <location>
        <begin position="463"/>
        <end position="486"/>
    </location>
</feature>
<dbReference type="GO" id="GO:0042158">
    <property type="term" value="P:lipoprotein biosynthetic process"/>
    <property type="evidence" value="ECO:0007669"/>
    <property type="project" value="UniProtKB-UniRule"/>
</dbReference>
<evidence type="ECO:0000256" key="8">
    <source>
        <dbReference type="HAMAP-Rule" id="MF_01148"/>
    </source>
</evidence>
<accession>A0A3P1WZ13</accession>
<evidence type="ECO:0000256" key="3">
    <source>
        <dbReference type="ARBA" id="ARBA00022679"/>
    </source>
</evidence>
<feature type="transmembrane region" description="Helical" evidence="8">
    <location>
        <begin position="173"/>
        <end position="191"/>
    </location>
</feature>
<keyword evidence="4 8" id="KW-0812">Transmembrane</keyword>
<dbReference type="PANTHER" id="PTHR38686">
    <property type="entry name" value="APOLIPOPROTEIN N-ACYLTRANSFERASE"/>
    <property type="match status" value="1"/>
</dbReference>
<evidence type="ECO:0000313" key="10">
    <source>
        <dbReference type="EMBL" id="RRD51168.1"/>
    </source>
</evidence>
<dbReference type="Pfam" id="PF00795">
    <property type="entry name" value="CN_hydrolase"/>
    <property type="match status" value="1"/>
</dbReference>
<dbReference type="AlphaFoldDB" id="A0A3P1WZ13"/>
<evidence type="ECO:0000256" key="1">
    <source>
        <dbReference type="ARBA" id="ARBA00004651"/>
    </source>
</evidence>
<dbReference type="SUPFAM" id="SSF56317">
    <property type="entry name" value="Carbon-nitrogen hydrolase"/>
    <property type="match status" value="1"/>
</dbReference>
<dbReference type="PANTHER" id="PTHR38686:SF1">
    <property type="entry name" value="APOLIPOPROTEIN N-ACYLTRANSFERASE"/>
    <property type="match status" value="1"/>
</dbReference>
<evidence type="ECO:0000256" key="6">
    <source>
        <dbReference type="ARBA" id="ARBA00023136"/>
    </source>
</evidence>
<comment type="pathway">
    <text evidence="8">Protein modification; lipoprotein biosynthesis (N-acyl transfer).</text>
</comment>
<reference evidence="10 11" key="1">
    <citation type="submission" date="2018-11" db="EMBL/GenBank/DDBJ databases">
        <title>Genomes From Bacteria Associated with the Canine Oral Cavity: a Test Case for Automated Genome-Based Taxonomic Assignment.</title>
        <authorList>
            <person name="Coil D.A."/>
            <person name="Jospin G."/>
            <person name="Darling A.E."/>
            <person name="Wallis C."/>
            <person name="Davis I.J."/>
            <person name="Harris S."/>
            <person name="Eisen J.A."/>
            <person name="Holcombe L.J."/>
            <person name="O'Flynn C."/>
        </authorList>
    </citation>
    <scope>NUCLEOTIDE SEQUENCE [LARGE SCALE GENOMIC DNA]</scope>
    <source>
        <strain evidence="10 11">OH2822_COT-296</strain>
    </source>
</reference>
<comment type="caution">
    <text evidence="10">The sequence shown here is derived from an EMBL/GenBank/DDBJ whole genome shotgun (WGS) entry which is preliminary data.</text>
</comment>
<comment type="function">
    <text evidence="8">Catalyzes the phospholipid dependent N-acylation of the N-terminal cysteine of apolipoprotein, the last step in lipoprotein maturation.</text>
</comment>
<evidence type="ECO:0000256" key="2">
    <source>
        <dbReference type="ARBA" id="ARBA00022475"/>
    </source>
</evidence>
<dbReference type="Gene3D" id="3.60.110.10">
    <property type="entry name" value="Carbon-nitrogen hydrolase"/>
    <property type="match status" value="1"/>
</dbReference>
<dbReference type="HAMAP" id="MF_01148">
    <property type="entry name" value="Lnt"/>
    <property type="match status" value="1"/>
</dbReference>
<dbReference type="InterPro" id="IPR004563">
    <property type="entry name" value="Apolipo_AcylTrfase"/>
</dbReference>
<evidence type="ECO:0000313" key="11">
    <source>
        <dbReference type="Proteomes" id="UP000280935"/>
    </source>
</evidence>
<comment type="caution">
    <text evidence="8">Lacks conserved residue(s) required for the propagation of feature annotation.</text>
</comment>